<evidence type="ECO:0000313" key="1">
    <source>
        <dbReference type="EMBL" id="TPG66070.1"/>
    </source>
</evidence>
<keyword evidence="2" id="KW-1185">Reference proteome</keyword>
<dbReference type="EMBL" id="RCYZ01000004">
    <property type="protein sequence ID" value="TPG66070.1"/>
    <property type="molecule type" value="Genomic_DNA"/>
</dbReference>
<reference evidence="1 2" key="1">
    <citation type="journal article" date="2019" name="Environ. Microbiol.">
        <title>Species interactions and distinct microbial communities in high Arctic permafrost affected cryosols are associated with the CH4 and CO2 gas fluxes.</title>
        <authorList>
            <person name="Altshuler I."/>
            <person name="Hamel J."/>
            <person name="Turney S."/>
            <person name="Magnuson E."/>
            <person name="Levesque R."/>
            <person name="Greer C."/>
            <person name="Whyte L.G."/>
        </authorList>
    </citation>
    <scope>NUCLEOTIDE SEQUENCE [LARGE SCALE GENOMIC DNA]</scope>
    <source>
        <strain evidence="1 2">S9.2P</strain>
    </source>
</reference>
<dbReference type="AlphaFoldDB" id="A0A502GXX6"/>
<sequence length="109" mass="12862">MKENPLSTFKELDAGTLFTAVNFWEETDDTTSQKYVRQMTGTWAWEDVKSVLTMMEPSTFDEVPGPKCSLCWNDGFIHLIADYQEVLTAYRRWRLRYKRALPMYHPTVQ</sequence>
<proteinExistence type="predicted"/>
<gene>
    <name evidence="1" type="ORF">EAH73_11920</name>
</gene>
<protein>
    <submittedName>
        <fullName evidence="1">Uncharacterized protein</fullName>
    </submittedName>
</protein>
<dbReference type="RefSeq" id="WP_140466791.1">
    <property type="nucleotide sequence ID" value="NZ_RCYZ01000004.1"/>
</dbReference>
<organism evidence="1 2">
    <name type="scientific">Hymenobacter nivis</name>
    <dbReference type="NCBI Taxonomy" id="1850093"/>
    <lineage>
        <taxon>Bacteria</taxon>
        <taxon>Pseudomonadati</taxon>
        <taxon>Bacteroidota</taxon>
        <taxon>Cytophagia</taxon>
        <taxon>Cytophagales</taxon>
        <taxon>Hymenobacteraceae</taxon>
        <taxon>Hymenobacter</taxon>
    </lineage>
</organism>
<dbReference type="Proteomes" id="UP000317646">
    <property type="component" value="Unassembled WGS sequence"/>
</dbReference>
<name>A0A502GXX6_9BACT</name>
<accession>A0A502GXX6</accession>
<comment type="caution">
    <text evidence="1">The sequence shown here is derived from an EMBL/GenBank/DDBJ whole genome shotgun (WGS) entry which is preliminary data.</text>
</comment>
<evidence type="ECO:0000313" key="2">
    <source>
        <dbReference type="Proteomes" id="UP000317646"/>
    </source>
</evidence>